<sequence>MDLSEVEYDNIDWITLAQDRDKWRAYVSGLLDVESAVSCRRTWTPWVCGHSLLVVALRTVGSQRSDTWDRD</sequence>
<accession>A0ABQ8S431</accession>
<comment type="caution">
    <text evidence="1">The sequence shown here is derived from an EMBL/GenBank/DDBJ whole genome shotgun (WGS) entry which is preliminary data.</text>
</comment>
<proteinExistence type="predicted"/>
<protein>
    <submittedName>
        <fullName evidence="1">Uncharacterized protein</fullName>
    </submittedName>
</protein>
<evidence type="ECO:0000313" key="2">
    <source>
        <dbReference type="Proteomes" id="UP001148838"/>
    </source>
</evidence>
<organism evidence="1 2">
    <name type="scientific">Periplaneta americana</name>
    <name type="common">American cockroach</name>
    <name type="synonym">Blatta americana</name>
    <dbReference type="NCBI Taxonomy" id="6978"/>
    <lineage>
        <taxon>Eukaryota</taxon>
        <taxon>Metazoa</taxon>
        <taxon>Ecdysozoa</taxon>
        <taxon>Arthropoda</taxon>
        <taxon>Hexapoda</taxon>
        <taxon>Insecta</taxon>
        <taxon>Pterygota</taxon>
        <taxon>Neoptera</taxon>
        <taxon>Polyneoptera</taxon>
        <taxon>Dictyoptera</taxon>
        <taxon>Blattodea</taxon>
        <taxon>Blattoidea</taxon>
        <taxon>Blattidae</taxon>
        <taxon>Blattinae</taxon>
        <taxon>Periplaneta</taxon>
    </lineage>
</organism>
<name>A0ABQ8S431_PERAM</name>
<keyword evidence="2" id="KW-1185">Reference proteome</keyword>
<dbReference type="EMBL" id="JAJSOF020000036">
    <property type="protein sequence ID" value="KAJ4428769.1"/>
    <property type="molecule type" value="Genomic_DNA"/>
</dbReference>
<dbReference type="Proteomes" id="UP001148838">
    <property type="component" value="Unassembled WGS sequence"/>
</dbReference>
<reference evidence="1 2" key="1">
    <citation type="journal article" date="2022" name="Allergy">
        <title>Genome assembly and annotation of Periplaneta americana reveal a comprehensive cockroach allergen profile.</title>
        <authorList>
            <person name="Wang L."/>
            <person name="Xiong Q."/>
            <person name="Saelim N."/>
            <person name="Wang L."/>
            <person name="Nong W."/>
            <person name="Wan A.T."/>
            <person name="Shi M."/>
            <person name="Liu X."/>
            <person name="Cao Q."/>
            <person name="Hui J.H.L."/>
            <person name="Sookrung N."/>
            <person name="Leung T.F."/>
            <person name="Tungtrongchitr A."/>
            <person name="Tsui S.K.W."/>
        </authorList>
    </citation>
    <scope>NUCLEOTIDE SEQUENCE [LARGE SCALE GENOMIC DNA]</scope>
    <source>
        <strain evidence="1">PWHHKU_190912</strain>
    </source>
</reference>
<evidence type="ECO:0000313" key="1">
    <source>
        <dbReference type="EMBL" id="KAJ4428769.1"/>
    </source>
</evidence>
<gene>
    <name evidence="1" type="ORF">ANN_25762</name>
</gene>